<comment type="caution">
    <text evidence="2">The sequence shown here is derived from an EMBL/GenBank/DDBJ whole genome shotgun (WGS) entry which is preliminary data.</text>
</comment>
<organism evidence="2 3">
    <name type="scientific">Haloferax sulfurifontis</name>
    <dbReference type="NCBI Taxonomy" id="255616"/>
    <lineage>
        <taxon>Archaea</taxon>
        <taxon>Methanobacteriati</taxon>
        <taxon>Methanobacteriota</taxon>
        <taxon>Stenosarchaea group</taxon>
        <taxon>Halobacteria</taxon>
        <taxon>Halobacteriales</taxon>
        <taxon>Haloferacaceae</taxon>
        <taxon>Haloferax</taxon>
    </lineage>
</organism>
<evidence type="ECO:0000256" key="1">
    <source>
        <dbReference type="SAM" id="MobiDB-lite"/>
    </source>
</evidence>
<dbReference type="AlphaFoldDB" id="A0A830DUD6"/>
<name>A0A830DUD6_9EURY</name>
<reference evidence="2" key="1">
    <citation type="journal article" date="2014" name="Int. J. Syst. Evol. Microbiol.">
        <title>Complete genome sequence of Corynebacterium casei LMG S-19264T (=DSM 44701T), isolated from a smear-ripened cheese.</title>
        <authorList>
            <consortium name="US DOE Joint Genome Institute (JGI-PGF)"/>
            <person name="Walter F."/>
            <person name="Albersmeier A."/>
            <person name="Kalinowski J."/>
            <person name="Ruckert C."/>
        </authorList>
    </citation>
    <scope>NUCLEOTIDE SEQUENCE</scope>
    <source>
        <strain evidence="2">CCM 7217</strain>
    </source>
</reference>
<accession>A0A830DUD6</accession>
<evidence type="ECO:0000313" key="2">
    <source>
        <dbReference type="EMBL" id="GGC63918.1"/>
    </source>
</evidence>
<proteinExistence type="predicted"/>
<dbReference type="EMBL" id="BMCI01000005">
    <property type="protein sequence ID" value="GGC63918.1"/>
    <property type="molecule type" value="Genomic_DNA"/>
</dbReference>
<gene>
    <name evidence="2" type="ORF">GCM10007209_27480</name>
</gene>
<feature type="region of interest" description="Disordered" evidence="1">
    <location>
        <begin position="56"/>
        <end position="77"/>
    </location>
</feature>
<dbReference type="Proteomes" id="UP000646833">
    <property type="component" value="Unassembled WGS sequence"/>
</dbReference>
<evidence type="ECO:0000313" key="3">
    <source>
        <dbReference type="Proteomes" id="UP000646833"/>
    </source>
</evidence>
<reference evidence="2" key="2">
    <citation type="submission" date="2020-09" db="EMBL/GenBank/DDBJ databases">
        <authorList>
            <person name="Sun Q."/>
            <person name="Sedlacek I."/>
        </authorList>
    </citation>
    <scope>NUCLEOTIDE SEQUENCE</scope>
    <source>
        <strain evidence="2">CCM 7217</strain>
    </source>
</reference>
<protein>
    <submittedName>
        <fullName evidence="2">Uncharacterized protein</fullName>
    </submittedName>
</protein>
<sequence length="77" mass="9127">MTTHFDDFDHETHMRESNRIVTESDIRRHPELHLAYRACREYDADERAEMVSARRQLTTRSRTPVNDMIGPPKRVSS</sequence>